<dbReference type="Pfam" id="PF13155">
    <property type="entry name" value="Toprim_2"/>
    <property type="match status" value="1"/>
</dbReference>
<dbReference type="CDD" id="cd03364">
    <property type="entry name" value="TOPRIM_DnaG_primases"/>
    <property type="match status" value="1"/>
</dbReference>
<protein>
    <submittedName>
        <fullName evidence="1">DNA primase</fullName>
        <ecNumber evidence="1">2.7.7.-</ecNumber>
    </submittedName>
</protein>
<organism evidence="1">
    <name type="scientific">bioreactor metagenome</name>
    <dbReference type="NCBI Taxonomy" id="1076179"/>
    <lineage>
        <taxon>unclassified sequences</taxon>
        <taxon>metagenomes</taxon>
        <taxon>ecological metagenomes</taxon>
    </lineage>
</organism>
<evidence type="ECO:0000313" key="1">
    <source>
        <dbReference type="EMBL" id="MPN44597.1"/>
    </source>
</evidence>
<comment type="caution">
    <text evidence="1">The sequence shown here is derived from an EMBL/GenBank/DDBJ whole genome shotgun (WGS) entry which is preliminary data.</text>
</comment>
<sequence length="155" mass="17878">MFVGNDEHGVARHGHKRSIYTSGKSYRGNIESSDPRYSFHWVGESDQLYVFEAPIDLLSYISLHQENWRDHSYVSLCGTSEHAMLWMLEQYTRLGEIVLCLDNDDAGLKAAERLTGFLAEHGYGSIRVDHSEEKDWNDELVRACEAEEKMTMKME</sequence>
<reference evidence="1" key="1">
    <citation type="submission" date="2019-08" db="EMBL/GenBank/DDBJ databases">
        <authorList>
            <person name="Kucharzyk K."/>
            <person name="Murdoch R.W."/>
            <person name="Higgins S."/>
            <person name="Loffler F."/>
        </authorList>
    </citation>
    <scope>NUCLEOTIDE SEQUENCE</scope>
</reference>
<dbReference type="GO" id="GO:0016779">
    <property type="term" value="F:nucleotidyltransferase activity"/>
    <property type="evidence" value="ECO:0007669"/>
    <property type="project" value="UniProtKB-KW"/>
</dbReference>
<gene>
    <name evidence="1" type="primary">dnaG_55</name>
    <name evidence="1" type="ORF">SDC9_192162</name>
</gene>
<keyword evidence="1" id="KW-0808">Transferase</keyword>
<dbReference type="Gene3D" id="3.40.1360.10">
    <property type="match status" value="1"/>
</dbReference>
<dbReference type="EMBL" id="VSSQ01103835">
    <property type="protein sequence ID" value="MPN44597.1"/>
    <property type="molecule type" value="Genomic_DNA"/>
</dbReference>
<dbReference type="SUPFAM" id="SSF56731">
    <property type="entry name" value="DNA primase core"/>
    <property type="match status" value="1"/>
</dbReference>
<dbReference type="AlphaFoldDB" id="A0A645I006"/>
<keyword evidence="1" id="KW-0548">Nucleotidyltransferase</keyword>
<accession>A0A645I006</accession>
<proteinExistence type="predicted"/>
<dbReference type="EC" id="2.7.7.-" evidence="1"/>
<dbReference type="InterPro" id="IPR034151">
    <property type="entry name" value="TOPRIM_DnaG_bac"/>
</dbReference>
<name>A0A645I006_9ZZZZ</name>